<dbReference type="RefSeq" id="WP_348717938.1">
    <property type="nucleotide sequence ID" value="NZ_CAXJIO010000013.1"/>
</dbReference>
<name>A0ABP1F249_9FLAO</name>
<comment type="caution">
    <text evidence="1">The sequence shown here is derived from an EMBL/GenBank/DDBJ whole genome shotgun (WGS) entry which is preliminary data.</text>
</comment>
<protein>
    <submittedName>
        <fullName evidence="1">Uncharacterized protein</fullName>
    </submittedName>
</protein>
<proteinExistence type="predicted"/>
<evidence type="ECO:0000313" key="1">
    <source>
        <dbReference type="EMBL" id="CAL2103739.1"/>
    </source>
</evidence>
<reference evidence="1 2" key="1">
    <citation type="submission" date="2024-05" db="EMBL/GenBank/DDBJ databases">
        <authorList>
            <person name="Duchaud E."/>
        </authorList>
    </citation>
    <scope>NUCLEOTIDE SEQUENCE [LARGE SCALE GENOMIC DNA]</scope>
    <source>
        <strain evidence="1">Ena-SAMPLE-TAB-13-05-2024-13:56:06:370-140308</strain>
    </source>
</reference>
<dbReference type="Proteomes" id="UP001497527">
    <property type="component" value="Unassembled WGS sequence"/>
</dbReference>
<organism evidence="1 2">
    <name type="scientific">Tenacibaculum polynesiense</name>
    <dbReference type="NCBI Taxonomy" id="3137857"/>
    <lineage>
        <taxon>Bacteria</taxon>
        <taxon>Pseudomonadati</taxon>
        <taxon>Bacteroidota</taxon>
        <taxon>Flavobacteriia</taxon>
        <taxon>Flavobacteriales</taxon>
        <taxon>Flavobacteriaceae</taxon>
        <taxon>Tenacibaculum</taxon>
    </lineage>
</organism>
<gene>
    <name evidence="1" type="ORF">T190423A01A_40332</name>
</gene>
<accession>A0ABP1F249</accession>
<keyword evidence="2" id="KW-1185">Reference proteome</keyword>
<evidence type="ECO:0000313" key="2">
    <source>
        <dbReference type="Proteomes" id="UP001497527"/>
    </source>
</evidence>
<dbReference type="EMBL" id="CAXJIO010000013">
    <property type="protein sequence ID" value="CAL2103739.1"/>
    <property type="molecule type" value="Genomic_DNA"/>
</dbReference>
<sequence length="74" mass="7382">MKKQELDLTKFESLETSNDILKGGFSQALSTGAGLDTNIIGALNLAKNCGATTNNCNGGNCVSGCGGGASSIQA</sequence>